<dbReference type="Proteomes" id="UP001153069">
    <property type="component" value="Unassembled WGS sequence"/>
</dbReference>
<evidence type="ECO:0000256" key="1">
    <source>
        <dbReference type="PROSITE-ProRule" id="PRU00339"/>
    </source>
</evidence>
<evidence type="ECO:0000313" key="4">
    <source>
        <dbReference type="Proteomes" id="UP001153069"/>
    </source>
</evidence>
<dbReference type="SUPFAM" id="SSF48452">
    <property type="entry name" value="TPR-like"/>
    <property type="match status" value="1"/>
</dbReference>
<gene>
    <name evidence="3" type="ORF">SEMRO_269_G103880.1</name>
</gene>
<evidence type="ECO:0000259" key="2">
    <source>
        <dbReference type="PROSITE" id="PS50104"/>
    </source>
</evidence>
<name>A0A9N8DPR9_9STRA</name>
<keyword evidence="4" id="KW-1185">Reference proteome</keyword>
<accession>A0A9N8DPR9</accession>
<keyword evidence="1" id="KW-0802">TPR repeat</keyword>
<dbReference type="InterPro" id="IPR035897">
    <property type="entry name" value="Toll_tir_struct_dom_sf"/>
</dbReference>
<reference evidence="3" key="1">
    <citation type="submission" date="2020-06" db="EMBL/GenBank/DDBJ databases">
        <authorList>
            <consortium name="Plant Systems Biology data submission"/>
        </authorList>
    </citation>
    <scope>NUCLEOTIDE SEQUENCE</scope>
    <source>
        <strain evidence="3">D6</strain>
    </source>
</reference>
<dbReference type="GO" id="GO:0007165">
    <property type="term" value="P:signal transduction"/>
    <property type="evidence" value="ECO:0007669"/>
    <property type="project" value="InterPro"/>
</dbReference>
<dbReference type="Pfam" id="PF13424">
    <property type="entry name" value="TPR_12"/>
    <property type="match status" value="1"/>
</dbReference>
<comment type="caution">
    <text evidence="3">The sequence shown here is derived from an EMBL/GenBank/DDBJ whole genome shotgun (WGS) entry which is preliminary data.</text>
</comment>
<organism evidence="3 4">
    <name type="scientific">Seminavis robusta</name>
    <dbReference type="NCBI Taxonomy" id="568900"/>
    <lineage>
        <taxon>Eukaryota</taxon>
        <taxon>Sar</taxon>
        <taxon>Stramenopiles</taxon>
        <taxon>Ochrophyta</taxon>
        <taxon>Bacillariophyta</taxon>
        <taxon>Bacillariophyceae</taxon>
        <taxon>Bacillariophycidae</taxon>
        <taxon>Naviculales</taxon>
        <taxon>Naviculaceae</taxon>
        <taxon>Seminavis</taxon>
    </lineage>
</organism>
<sequence length="381" mass="43325">MKVFVSWSGERSKKVALIMFDWLKDLLPNAEPWMSARSVEAGQWWVGELQSSMQEAEFGILCLTPENLQSPWILFEAGALMMANNKNGTEGNAKIGRVIPLLVGLRKAELTFPLAQFQAVESDRQGFWELALAANQSLAVDESAEPSKVALNKKFAALWPTLQARIQSIQEMSAATDDQKGGAGKKLSDREMLQEVLEKVRNLENVPNNNINRAAEQQQDWEDYFIQGLHHANRRNGRESDKQALYYYSLCKATMPDYLPPNEKARLITYHAAILKRLGRLDEAESELSLALKLATQHDEIADALYNMAGVLSMKGETSQALDCLEKMVERQPWRRLPHAYFFNVWHEPRFQALQRRIAHHLGNEARLLGQLKTRNDPMHD</sequence>
<dbReference type="PROSITE" id="PS50005">
    <property type="entry name" value="TPR"/>
    <property type="match status" value="1"/>
</dbReference>
<proteinExistence type="predicted"/>
<dbReference type="InterPro" id="IPR019734">
    <property type="entry name" value="TPR_rpt"/>
</dbReference>
<dbReference type="EMBL" id="CAICTM010000268">
    <property type="protein sequence ID" value="CAB9506497.1"/>
    <property type="molecule type" value="Genomic_DNA"/>
</dbReference>
<dbReference type="PROSITE" id="PS50104">
    <property type="entry name" value="TIR"/>
    <property type="match status" value="1"/>
</dbReference>
<dbReference type="Gene3D" id="3.40.50.10140">
    <property type="entry name" value="Toll/interleukin-1 receptor homology (TIR) domain"/>
    <property type="match status" value="1"/>
</dbReference>
<dbReference type="Gene3D" id="1.25.40.10">
    <property type="entry name" value="Tetratricopeptide repeat domain"/>
    <property type="match status" value="1"/>
</dbReference>
<dbReference type="AlphaFoldDB" id="A0A9N8DPR9"/>
<dbReference type="SUPFAM" id="SSF52200">
    <property type="entry name" value="Toll/Interleukin receptor TIR domain"/>
    <property type="match status" value="1"/>
</dbReference>
<dbReference type="InterPro" id="IPR000157">
    <property type="entry name" value="TIR_dom"/>
</dbReference>
<dbReference type="Pfam" id="PF13676">
    <property type="entry name" value="TIR_2"/>
    <property type="match status" value="1"/>
</dbReference>
<dbReference type="InterPro" id="IPR011990">
    <property type="entry name" value="TPR-like_helical_dom_sf"/>
</dbReference>
<protein>
    <recommendedName>
        <fullName evidence="2">TIR domain-containing protein</fullName>
    </recommendedName>
</protein>
<feature type="domain" description="TIR" evidence="2">
    <location>
        <begin position="1"/>
        <end position="151"/>
    </location>
</feature>
<feature type="repeat" description="TPR" evidence="1">
    <location>
        <begin position="302"/>
        <end position="335"/>
    </location>
</feature>
<evidence type="ECO:0000313" key="3">
    <source>
        <dbReference type="EMBL" id="CAB9506497.1"/>
    </source>
</evidence>